<comment type="caution">
    <text evidence="1">The sequence shown here is derived from an EMBL/GenBank/DDBJ whole genome shotgun (WGS) entry which is preliminary data.</text>
</comment>
<organism evidence="1 2">
    <name type="scientific">Candidatus Fischerbacteria bacterium RBG_13_37_8</name>
    <dbReference type="NCBI Taxonomy" id="1817863"/>
    <lineage>
        <taxon>Bacteria</taxon>
        <taxon>Candidatus Fischeribacteriota</taxon>
    </lineage>
</organism>
<dbReference type="AlphaFoldDB" id="A0A1F5VSQ1"/>
<protein>
    <submittedName>
        <fullName evidence="1">Uncharacterized protein</fullName>
    </submittedName>
</protein>
<evidence type="ECO:0000313" key="1">
    <source>
        <dbReference type="EMBL" id="OGF66368.1"/>
    </source>
</evidence>
<name>A0A1F5VSQ1_9BACT</name>
<evidence type="ECO:0000313" key="2">
    <source>
        <dbReference type="Proteomes" id="UP000178943"/>
    </source>
</evidence>
<gene>
    <name evidence="1" type="ORF">A2Y62_12370</name>
</gene>
<accession>A0A1F5VSQ1</accession>
<sequence>MNKNDRCVGGYRELLIYVHHNAVGRWYKKMETGRRRQESIDTNHLFSMQCRHRMNAGGFA</sequence>
<dbReference type="Proteomes" id="UP000178943">
    <property type="component" value="Unassembled WGS sequence"/>
</dbReference>
<reference evidence="1 2" key="1">
    <citation type="journal article" date="2016" name="Nat. Commun.">
        <title>Thousands of microbial genomes shed light on interconnected biogeochemical processes in an aquifer system.</title>
        <authorList>
            <person name="Anantharaman K."/>
            <person name="Brown C.T."/>
            <person name="Hug L.A."/>
            <person name="Sharon I."/>
            <person name="Castelle C.J."/>
            <person name="Probst A.J."/>
            <person name="Thomas B.C."/>
            <person name="Singh A."/>
            <person name="Wilkins M.J."/>
            <person name="Karaoz U."/>
            <person name="Brodie E.L."/>
            <person name="Williams K.H."/>
            <person name="Hubbard S.S."/>
            <person name="Banfield J.F."/>
        </authorList>
    </citation>
    <scope>NUCLEOTIDE SEQUENCE [LARGE SCALE GENOMIC DNA]</scope>
</reference>
<dbReference type="EMBL" id="MFGW01000093">
    <property type="protein sequence ID" value="OGF66368.1"/>
    <property type="molecule type" value="Genomic_DNA"/>
</dbReference>
<proteinExistence type="predicted"/>